<dbReference type="Proteomes" id="UP000307380">
    <property type="component" value="Unassembled WGS sequence"/>
</dbReference>
<dbReference type="Pfam" id="PF12802">
    <property type="entry name" value="MarR_2"/>
    <property type="match status" value="1"/>
</dbReference>
<dbReference type="InterPro" id="IPR000835">
    <property type="entry name" value="HTH_MarR-typ"/>
</dbReference>
<organism evidence="2 3">
    <name type="scientific">Orlajensenia flava</name>
    <dbReference type="NCBI Taxonomy" id="2565934"/>
    <lineage>
        <taxon>Bacteria</taxon>
        <taxon>Bacillati</taxon>
        <taxon>Actinomycetota</taxon>
        <taxon>Actinomycetes</taxon>
        <taxon>Micrococcales</taxon>
        <taxon>Microbacteriaceae</taxon>
        <taxon>Orlajensenia</taxon>
    </lineage>
</organism>
<evidence type="ECO:0000313" key="3">
    <source>
        <dbReference type="Proteomes" id="UP000307380"/>
    </source>
</evidence>
<proteinExistence type="predicted"/>
<dbReference type="AlphaFoldDB" id="A0A4V3WTL6"/>
<evidence type="ECO:0000259" key="1">
    <source>
        <dbReference type="PROSITE" id="PS50995"/>
    </source>
</evidence>
<dbReference type="GO" id="GO:0003700">
    <property type="term" value="F:DNA-binding transcription factor activity"/>
    <property type="evidence" value="ECO:0007669"/>
    <property type="project" value="InterPro"/>
</dbReference>
<accession>A0A4V3WTL6</accession>
<feature type="domain" description="HTH marR-type" evidence="1">
    <location>
        <begin position="109"/>
        <end position="249"/>
    </location>
</feature>
<dbReference type="EMBL" id="SSSN01000009">
    <property type="protein sequence ID" value="THG32437.1"/>
    <property type="molecule type" value="Genomic_DNA"/>
</dbReference>
<dbReference type="SUPFAM" id="SSF46785">
    <property type="entry name" value="Winged helix' DNA-binding domain"/>
    <property type="match status" value="1"/>
</dbReference>
<dbReference type="PROSITE" id="PS50995">
    <property type="entry name" value="HTH_MARR_2"/>
    <property type="match status" value="1"/>
</dbReference>
<dbReference type="PANTHER" id="PTHR33164:SF106">
    <property type="entry name" value="TRANSCRIPTIONAL REGULATORY PROTEIN"/>
    <property type="match status" value="1"/>
</dbReference>
<dbReference type="InterPro" id="IPR039422">
    <property type="entry name" value="MarR/SlyA-like"/>
</dbReference>
<dbReference type="InterPro" id="IPR036390">
    <property type="entry name" value="WH_DNA-bd_sf"/>
</dbReference>
<dbReference type="PRINTS" id="PR00598">
    <property type="entry name" value="HTHMARR"/>
</dbReference>
<gene>
    <name evidence="2" type="ORF">E6C70_11720</name>
</gene>
<reference evidence="2 3" key="1">
    <citation type="submission" date="2019-04" db="EMBL/GenBank/DDBJ databases">
        <authorList>
            <person name="Jiang L."/>
        </authorList>
    </citation>
    <scope>NUCLEOTIDE SEQUENCE [LARGE SCALE GENOMIC DNA]</scope>
    <source>
        <strain evidence="2 3">YIM 131861</strain>
    </source>
</reference>
<dbReference type="PANTHER" id="PTHR33164">
    <property type="entry name" value="TRANSCRIPTIONAL REGULATOR, MARR FAMILY"/>
    <property type="match status" value="1"/>
</dbReference>
<name>A0A4V3WTL6_9MICO</name>
<sequence length="265" mass="29103">MSVARAGQAPRTARRSCVEDVAQECRDHRAIGGLALGERPLDDAVRARRFLGECGNVGLAHRARLCGLGRHPRNSFYLCSDISRTPRVYSTAFVRHNGVVVASDAGYTEESYLRRVTRAHQRLHSATEEVSSQFAAANSLHRVDLEALLAVMNAEQAGSPLTPGQLGAAVHLSSAATTGLIDRLEKAGHLERRRDAVDRRRVHLHYADHAMRMAEGFFRPLGEVTTDLMRQYTPEQLDLILGYLDKAADGMSAHADRLRGGEATE</sequence>
<dbReference type="GO" id="GO:0006950">
    <property type="term" value="P:response to stress"/>
    <property type="evidence" value="ECO:0007669"/>
    <property type="project" value="TreeGrafter"/>
</dbReference>
<dbReference type="Gene3D" id="1.10.10.10">
    <property type="entry name" value="Winged helix-like DNA-binding domain superfamily/Winged helix DNA-binding domain"/>
    <property type="match status" value="1"/>
</dbReference>
<dbReference type="SMART" id="SM00347">
    <property type="entry name" value="HTH_MARR"/>
    <property type="match status" value="1"/>
</dbReference>
<protein>
    <submittedName>
        <fullName evidence="2">MarR family transcriptional regulator</fullName>
    </submittedName>
</protein>
<dbReference type="OrthoDB" id="162531at2"/>
<comment type="caution">
    <text evidence="2">The sequence shown here is derived from an EMBL/GenBank/DDBJ whole genome shotgun (WGS) entry which is preliminary data.</text>
</comment>
<keyword evidence="3" id="KW-1185">Reference proteome</keyword>
<dbReference type="InterPro" id="IPR036388">
    <property type="entry name" value="WH-like_DNA-bd_sf"/>
</dbReference>
<evidence type="ECO:0000313" key="2">
    <source>
        <dbReference type="EMBL" id="THG32437.1"/>
    </source>
</evidence>